<gene>
    <name evidence="1" type="ordered locus">plu3481</name>
</gene>
<organism evidence="1 2">
    <name type="scientific">Photorhabdus laumondii subsp. laumondii (strain DSM 15139 / CIP 105565 / TT01)</name>
    <name type="common">Photorhabdus luminescens subsp. laumondii</name>
    <dbReference type="NCBI Taxonomy" id="243265"/>
    <lineage>
        <taxon>Bacteria</taxon>
        <taxon>Pseudomonadati</taxon>
        <taxon>Pseudomonadota</taxon>
        <taxon>Gammaproteobacteria</taxon>
        <taxon>Enterobacterales</taxon>
        <taxon>Morganellaceae</taxon>
        <taxon>Photorhabdus</taxon>
    </lineage>
</organism>
<dbReference type="Proteomes" id="UP000002514">
    <property type="component" value="Chromosome"/>
</dbReference>
<dbReference type="HOGENOM" id="CLU_3083037_0_0_6"/>
<proteinExistence type="predicted"/>
<protein>
    <submittedName>
        <fullName evidence="1">Photorhabdus luminescens subsp. laumondii TTO1 complete genome segment 12/17</fullName>
    </submittedName>
</protein>
<evidence type="ECO:0000313" key="2">
    <source>
        <dbReference type="Proteomes" id="UP000002514"/>
    </source>
</evidence>
<dbReference type="STRING" id="243265.plu3481"/>
<dbReference type="AlphaFoldDB" id="Q7N1J3"/>
<dbReference type="EMBL" id="BX571870">
    <property type="protein sequence ID" value="CAE15854.1"/>
    <property type="molecule type" value="Genomic_DNA"/>
</dbReference>
<keyword evidence="2" id="KW-1185">Reference proteome</keyword>
<evidence type="ECO:0000313" key="1">
    <source>
        <dbReference type="EMBL" id="CAE15854.1"/>
    </source>
</evidence>
<reference evidence="2" key="1">
    <citation type="journal article" date="2003" name="Nat. Biotechnol.">
        <title>The genome sequence of the entomopathogenic bacterium Photorhabdus luminescens.</title>
        <authorList>
            <person name="Duchaud E."/>
            <person name="Rusniok C."/>
            <person name="Frangeul L."/>
            <person name="Buchrieser C."/>
            <person name="Givaudan A."/>
            <person name="Taourit S."/>
            <person name="Bocs S."/>
            <person name="Boursaux-Eude C."/>
            <person name="Chandler M."/>
            <person name="Charles J.-F."/>
            <person name="Dassa E."/>
            <person name="Derose R."/>
            <person name="Derzelle S."/>
            <person name="Freyssinet G."/>
            <person name="Gaudriault S."/>
            <person name="Medigue C."/>
            <person name="Lanois A."/>
            <person name="Powell K."/>
            <person name="Siguier P."/>
            <person name="Vincent R."/>
            <person name="Wingate V."/>
            <person name="Zouine M."/>
            <person name="Glaser P."/>
            <person name="Boemare N."/>
            <person name="Danchin A."/>
            <person name="Kunst F."/>
        </authorList>
    </citation>
    <scope>NUCLEOTIDE SEQUENCE [LARGE SCALE GENOMIC DNA]</scope>
    <source>
        <strain evidence="2">DSM 15139 / CIP 105565 / TT01</strain>
    </source>
</reference>
<name>Q7N1J3_PHOLL</name>
<sequence>MGISIIGGKRRVEYYPTTGMVYSNAVKELYPKVKMPKAGIKAAIRLAKKAIY</sequence>
<dbReference type="KEGG" id="plu:plu3481"/>
<accession>Q7N1J3</accession>